<evidence type="ECO:0000256" key="5">
    <source>
        <dbReference type="ARBA" id="ARBA00022679"/>
    </source>
</evidence>
<evidence type="ECO:0000256" key="1">
    <source>
        <dbReference type="ARBA" id="ARBA00004651"/>
    </source>
</evidence>
<keyword evidence="8" id="KW-0418">Kinase</keyword>
<evidence type="ECO:0000256" key="11">
    <source>
        <dbReference type="PROSITE-ProRule" id="PRU00421"/>
    </source>
</evidence>
<evidence type="ECO:0000259" key="13">
    <source>
        <dbReference type="PROSITE" id="PS51098"/>
    </source>
</evidence>
<dbReference type="GO" id="GO:0016301">
    <property type="term" value="F:kinase activity"/>
    <property type="evidence" value="ECO:0007669"/>
    <property type="project" value="UniProtKB-KW"/>
</dbReference>
<keyword evidence="6" id="KW-0598">Phosphotransferase system</keyword>
<feature type="domain" description="PTS EIIC type-1" evidence="14">
    <location>
        <begin position="123"/>
        <end position="472"/>
    </location>
</feature>
<keyword evidence="10 12" id="KW-0472">Membrane</keyword>
<keyword evidence="2" id="KW-0813">Transport</keyword>
<evidence type="ECO:0000256" key="9">
    <source>
        <dbReference type="ARBA" id="ARBA00022989"/>
    </source>
</evidence>
<evidence type="ECO:0000259" key="14">
    <source>
        <dbReference type="PROSITE" id="PS51103"/>
    </source>
</evidence>
<dbReference type="PANTHER" id="PTHR30175">
    <property type="entry name" value="PHOSPHOTRANSFERASE SYSTEM TRANSPORT PROTEIN"/>
    <property type="match status" value="1"/>
</dbReference>
<gene>
    <name evidence="15" type="ORF">EK398_03375</name>
</gene>
<dbReference type="GO" id="GO:0009401">
    <property type="term" value="P:phosphoenolpyruvate-dependent sugar phosphotransferase system"/>
    <property type="evidence" value="ECO:0007669"/>
    <property type="project" value="UniProtKB-KW"/>
</dbReference>
<accession>A0A437UK54</accession>
<dbReference type="PROSITE" id="PS51098">
    <property type="entry name" value="PTS_EIIB_TYPE_1"/>
    <property type="match status" value="1"/>
</dbReference>
<evidence type="ECO:0000256" key="12">
    <source>
        <dbReference type="SAM" id="Phobius"/>
    </source>
</evidence>
<comment type="caution">
    <text evidence="15">The sequence shown here is derived from an EMBL/GenBank/DDBJ whole genome shotgun (WGS) entry which is preliminary data.</text>
</comment>
<keyword evidence="4 15" id="KW-0762">Sugar transport</keyword>
<dbReference type="EMBL" id="RYZS01000001">
    <property type="protein sequence ID" value="RVU93978.1"/>
    <property type="molecule type" value="Genomic_DNA"/>
</dbReference>
<dbReference type="Pfam" id="PF02378">
    <property type="entry name" value="PTS_EIIC"/>
    <property type="match status" value="1"/>
</dbReference>
<feature type="transmembrane region" description="Helical" evidence="12">
    <location>
        <begin position="402"/>
        <end position="432"/>
    </location>
</feature>
<feature type="transmembrane region" description="Helical" evidence="12">
    <location>
        <begin position="227"/>
        <end position="246"/>
    </location>
</feature>
<dbReference type="Pfam" id="PF00367">
    <property type="entry name" value="PTS_EIIB"/>
    <property type="match status" value="1"/>
</dbReference>
<keyword evidence="9 12" id="KW-1133">Transmembrane helix</keyword>
<dbReference type="InterPro" id="IPR003352">
    <property type="entry name" value="PTS_EIIC"/>
</dbReference>
<evidence type="ECO:0000256" key="4">
    <source>
        <dbReference type="ARBA" id="ARBA00022597"/>
    </source>
</evidence>
<dbReference type="InterPro" id="IPR036878">
    <property type="entry name" value="Glu_permease_IIB"/>
</dbReference>
<dbReference type="InterPro" id="IPR013013">
    <property type="entry name" value="PTS_EIIC_1"/>
</dbReference>
<keyword evidence="3" id="KW-1003">Cell membrane</keyword>
<feature type="transmembrane region" description="Helical" evidence="12">
    <location>
        <begin position="303"/>
        <end position="329"/>
    </location>
</feature>
<sequence>MMEIETMAKKIIEGVGGKDNVSSVSYCMTRVRVSVKNPDHVDREQLNKINGVMKVLVIGKQFQIVVGGIVNEVYDAVIEIIGDDAIQSGNVDELIEEDKELIEGRSNGNEKLTIKVGLGMVVETLSSIVSPIIPAMLAAGFIKTIAMIMVNALGFSATNTTYQLLNVLGDTIYAFFPVIIGWSAAKRFNANIGVTLVLTGFLINPAFSGIFEASKNVTLFGLPVTNVYYGSSVLPAIFSVYLLSILEKKLRKILPPSLRSIFVPFFSIVIVFPILILFIGPIGVWGGEVFASLFTSVYEISPIVAGAIIGGIWQVLIIVGMHIAILGLVSGPNIAKFGRDNVIMTHAPSLICQMAAGLAVSIKAKNKKLKREAFTLSISSLISGSVIEPVMYGVNLKLKKPFIAVLIGGAVGGAITGASGAGTTAAVAFGIYTFPAYVGPGFGGLLIGCLVGASVTFLLTFLFGFDESLYDQ</sequence>
<protein>
    <submittedName>
        <fullName evidence="15">PTS glucose transporter subunit IIB</fullName>
    </submittedName>
</protein>
<feature type="domain" description="PTS EIIB type-1" evidence="13">
    <location>
        <begin position="5"/>
        <end position="87"/>
    </location>
</feature>
<evidence type="ECO:0000256" key="10">
    <source>
        <dbReference type="ARBA" id="ARBA00023136"/>
    </source>
</evidence>
<evidence type="ECO:0000256" key="6">
    <source>
        <dbReference type="ARBA" id="ARBA00022683"/>
    </source>
</evidence>
<feature type="transmembrane region" description="Helical" evidence="12">
    <location>
        <begin position="188"/>
        <end position="207"/>
    </location>
</feature>
<dbReference type="InterPro" id="IPR018113">
    <property type="entry name" value="PTrfase_EIIB_Cys"/>
</dbReference>
<dbReference type="GO" id="GO:0015771">
    <property type="term" value="P:trehalose transport"/>
    <property type="evidence" value="ECO:0007669"/>
    <property type="project" value="TreeGrafter"/>
</dbReference>
<dbReference type="PROSITE" id="PS01035">
    <property type="entry name" value="PTS_EIIB_TYPE_1_CYS"/>
    <property type="match status" value="1"/>
</dbReference>
<dbReference type="CDD" id="cd00212">
    <property type="entry name" value="PTS_IIB_glc"/>
    <property type="match status" value="1"/>
</dbReference>
<dbReference type="InterPro" id="IPR001996">
    <property type="entry name" value="PTS_IIB_1"/>
</dbReference>
<organism evidence="15 16">
    <name type="scientific">Enterococcus avium</name>
    <name type="common">Streptococcus avium</name>
    <dbReference type="NCBI Taxonomy" id="33945"/>
    <lineage>
        <taxon>Bacteria</taxon>
        <taxon>Bacillati</taxon>
        <taxon>Bacillota</taxon>
        <taxon>Bacilli</taxon>
        <taxon>Lactobacillales</taxon>
        <taxon>Enterococcaceae</taxon>
        <taxon>Enterococcus</taxon>
    </lineage>
</organism>
<feature type="transmembrane region" description="Helical" evidence="12">
    <location>
        <begin position="374"/>
        <end position="395"/>
    </location>
</feature>
<dbReference type="AlphaFoldDB" id="A0A437UK54"/>
<comment type="subcellular location">
    <subcellularLocation>
        <location evidence="1">Cell membrane</location>
        <topology evidence="1">Multi-pass membrane protein</topology>
    </subcellularLocation>
</comment>
<feature type="transmembrane region" description="Helical" evidence="12">
    <location>
        <begin position="258"/>
        <end position="283"/>
    </location>
</feature>
<evidence type="ECO:0000313" key="16">
    <source>
        <dbReference type="Proteomes" id="UP000288388"/>
    </source>
</evidence>
<feature type="active site" description="Phosphocysteine intermediate; for EIIB activity" evidence="11">
    <location>
        <position position="27"/>
    </location>
</feature>
<feature type="transmembrane region" description="Helical" evidence="12">
    <location>
        <begin position="162"/>
        <end position="181"/>
    </location>
</feature>
<dbReference type="InterPro" id="IPR050558">
    <property type="entry name" value="PTS_Sugar-Specific_Components"/>
</dbReference>
<feature type="transmembrane region" description="Helical" evidence="12">
    <location>
        <begin position="128"/>
        <end position="150"/>
    </location>
</feature>
<dbReference type="PROSITE" id="PS51103">
    <property type="entry name" value="PTS_EIIC_TYPE_1"/>
    <property type="match status" value="1"/>
</dbReference>
<keyword evidence="7 12" id="KW-0812">Transmembrane</keyword>
<keyword evidence="5" id="KW-0808">Transferase</keyword>
<feature type="transmembrane region" description="Helical" evidence="12">
    <location>
        <begin position="444"/>
        <end position="465"/>
    </location>
</feature>
<evidence type="ECO:0000256" key="7">
    <source>
        <dbReference type="ARBA" id="ARBA00022692"/>
    </source>
</evidence>
<dbReference type="Proteomes" id="UP000288388">
    <property type="component" value="Unassembled WGS sequence"/>
</dbReference>
<proteinExistence type="predicted"/>
<name>A0A437UK54_ENTAV</name>
<evidence type="ECO:0000256" key="3">
    <source>
        <dbReference type="ARBA" id="ARBA00022475"/>
    </source>
</evidence>
<evidence type="ECO:0000313" key="15">
    <source>
        <dbReference type="EMBL" id="RVU93978.1"/>
    </source>
</evidence>
<dbReference type="Gene3D" id="3.30.1360.60">
    <property type="entry name" value="Glucose permease domain IIB"/>
    <property type="match status" value="1"/>
</dbReference>
<dbReference type="SUPFAM" id="SSF55604">
    <property type="entry name" value="Glucose permease domain IIB"/>
    <property type="match status" value="1"/>
</dbReference>
<evidence type="ECO:0000256" key="8">
    <source>
        <dbReference type="ARBA" id="ARBA00022777"/>
    </source>
</evidence>
<dbReference type="GO" id="GO:0008982">
    <property type="term" value="F:protein-N(PI)-phosphohistidine-sugar phosphotransferase activity"/>
    <property type="evidence" value="ECO:0007669"/>
    <property type="project" value="InterPro"/>
</dbReference>
<dbReference type="GO" id="GO:0090589">
    <property type="term" value="F:protein-phosphocysteine-trehalose phosphotransferase system transporter activity"/>
    <property type="evidence" value="ECO:0007669"/>
    <property type="project" value="TreeGrafter"/>
</dbReference>
<dbReference type="PANTHER" id="PTHR30175:SF1">
    <property type="entry name" value="PTS SYSTEM ARBUTIN-, CELLOBIOSE-, AND SALICIN-SPECIFIC EIIBC COMPONENT-RELATED"/>
    <property type="match status" value="1"/>
</dbReference>
<reference evidence="15 16" key="1">
    <citation type="submission" date="2018-12" db="EMBL/GenBank/DDBJ databases">
        <title>A novel vanA-carrying plasmid in a clinical isolate of Enterococcus avium.</title>
        <authorList>
            <person name="Bernasconi O.J."/>
            <person name="Luzzaro F."/>
            <person name="Endimiani A."/>
        </authorList>
    </citation>
    <scope>NUCLEOTIDE SEQUENCE [LARGE SCALE GENOMIC DNA]</scope>
    <source>
        <strain evidence="15 16">LC0559/18</strain>
    </source>
</reference>
<evidence type="ECO:0000256" key="2">
    <source>
        <dbReference type="ARBA" id="ARBA00022448"/>
    </source>
</evidence>
<dbReference type="GO" id="GO:0005886">
    <property type="term" value="C:plasma membrane"/>
    <property type="evidence" value="ECO:0007669"/>
    <property type="project" value="UniProtKB-SubCell"/>
</dbReference>